<name>N6XW04_THAL4</name>
<evidence type="ECO:0000313" key="3">
    <source>
        <dbReference type="Proteomes" id="UP000013232"/>
    </source>
</evidence>
<comment type="similarity">
    <text evidence="1">Belongs to the outer membrane factor (OMF) (TC 1.B.17) family.</text>
</comment>
<dbReference type="STRING" id="1123367.GCA_000621305_00298"/>
<dbReference type="AlphaFoldDB" id="N6XW04"/>
<dbReference type="PANTHER" id="PTHR30203:SF24">
    <property type="entry name" value="BLR4935 PROTEIN"/>
    <property type="match status" value="1"/>
</dbReference>
<feature type="non-terminal residue" evidence="2">
    <location>
        <position position="247"/>
    </location>
</feature>
<dbReference type="SUPFAM" id="SSF56954">
    <property type="entry name" value="Outer membrane efflux proteins (OEP)"/>
    <property type="match status" value="1"/>
</dbReference>
<evidence type="ECO:0000256" key="1">
    <source>
        <dbReference type="ARBA" id="ARBA00007613"/>
    </source>
</evidence>
<dbReference type="Gene3D" id="1.20.1600.10">
    <property type="entry name" value="Outer membrane efflux proteins (OEP)"/>
    <property type="match status" value="1"/>
</dbReference>
<gene>
    <name evidence="2" type="ORF">C666_18820</name>
</gene>
<proteinExistence type="inferred from homology"/>
<protein>
    <submittedName>
        <fullName evidence="2">Outer membrane efflux protein</fullName>
    </submittedName>
</protein>
<dbReference type="InterPro" id="IPR010131">
    <property type="entry name" value="MdtP/NodT-like"/>
</dbReference>
<evidence type="ECO:0000313" key="2">
    <source>
        <dbReference type="EMBL" id="ENO83460.1"/>
    </source>
</evidence>
<dbReference type="EMBL" id="AMXE01000162">
    <property type="protein sequence ID" value="ENO83460.1"/>
    <property type="molecule type" value="Genomic_DNA"/>
</dbReference>
<dbReference type="InterPro" id="IPR003423">
    <property type="entry name" value="OMP_efflux"/>
</dbReference>
<reference evidence="2 3" key="1">
    <citation type="submission" date="2012-09" db="EMBL/GenBank/DDBJ databases">
        <title>Draft Genome Sequences of 6 Strains from Genus Thauera.</title>
        <authorList>
            <person name="Liu B."/>
            <person name="Shapleigh J.P."/>
            <person name="Frostegard A.H."/>
        </authorList>
    </citation>
    <scope>NUCLEOTIDE SEQUENCE [LARGE SCALE GENOMIC DNA]</scope>
    <source>
        <strain evidence="3">47Lol / DSM 12138</strain>
    </source>
</reference>
<comment type="caution">
    <text evidence="2">The sequence shown here is derived from an EMBL/GenBank/DDBJ whole genome shotgun (WGS) entry which is preliminary data.</text>
</comment>
<dbReference type="Pfam" id="PF02321">
    <property type="entry name" value="OEP"/>
    <property type="match status" value="1"/>
</dbReference>
<dbReference type="GO" id="GO:0015562">
    <property type="term" value="F:efflux transmembrane transporter activity"/>
    <property type="evidence" value="ECO:0007669"/>
    <property type="project" value="InterPro"/>
</dbReference>
<dbReference type="eggNOG" id="COG1538">
    <property type="taxonomic scope" value="Bacteria"/>
</dbReference>
<dbReference type="Proteomes" id="UP000013232">
    <property type="component" value="Unassembled WGS sequence"/>
</dbReference>
<sequence length="247" mass="26760">MPCRPSAPAIPPFVPSARAVPLRGRACAVFGLLAALLLPGVSFGTGPEASLGAAPRALIDYAREHSPAYAADRAEAEAAQARVEPAGALPDPRFELELMDFTNTMNGRSASLLPERVGETRYRVVQPLPGWGKRELDRQAAEARARQAGALRDAGWSERVAAIEAAWLRYYAADRELALVRDALALMQELETLALARYRLGLLPQQAVLRAQREITEQRLLLLARERARSGAVAALNGLLSRRPDAP</sequence>
<dbReference type="PANTHER" id="PTHR30203">
    <property type="entry name" value="OUTER MEMBRANE CATION EFFLUX PROTEIN"/>
    <property type="match status" value="1"/>
</dbReference>
<keyword evidence="3" id="KW-1185">Reference proteome</keyword>
<organism evidence="2 3">
    <name type="scientific">Thauera linaloolentis (strain DSM 12138 / JCM 21573 / CCUG 41526 / CIP 105981 / IAM 15112 / NBRC 102519 / 47Lol)</name>
    <dbReference type="NCBI Taxonomy" id="1123367"/>
    <lineage>
        <taxon>Bacteria</taxon>
        <taxon>Pseudomonadati</taxon>
        <taxon>Pseudomonadota</taxon>
        <taxon>Betaproteobacteria</taxon>
        <taxon>Rhodocyclales</taxon>
        <taxon>Zoogloeaceae</taxon>
        <taxon>Thauera</taxon>
    </lineage>
</organism>
<accession>N6XW04</accession>